<dbReference type="Proteomes" id="UP000077202">
    <property type="component" value="Unassembled WGS sequence"/>
</dbReference>
<name>A0A176WDJ8_MARPO</name>
<dbReference type="AlphaFoldDB" id="A0A176WDJ8"/>
<protein>
    <submittedName>
        <fullName evidence="2">Uncharacterized protein</fullName>
    </submittedName>
</protein>
<gene>
    <name evidence="2" type="ORF">AXG93_2018s1510</name>
</gene>
<organism evidence="2 3">
    <name type="scientific">Marchantia polymorpha subsp. ruderalis</name>
    <dbReference type="NCBI Taxonomy" id="1480154"/>
    <lineage>
        <taxon>Eukaryota</taxon>
        <taxon>Viridiplantae</taxon>
        <taxon>Streptophyta</taxon>
        <taxon>Embryophyta</taxon>
        <taxon>Marchantiophyta</taxon>
        <taxon>Marchantiopsida</taxon>
        <taxon>Marchantiidae</taxon>
        <taxon>Marchantiales</taxon>
        <taxon>Marchantiaceae</taxon>
        <taxon>Marchantia</taxon>
    </lineage>
</organism>
<accession>A0A176WDJ8</accession>
<reference evidence="2" key="1">
    <citation type="submission" date="2016-03" db="EMBL/GenBank/DDBJ databases">
        <title>Mechanisms controlling the formation of the plant cell surface in tip-growing cells are functionally conserved among land plants.</title>
        <authorList>
            <person name="Honkanen S."/>
            <person name="Jones V.A."/>
            <person name="Morieri G."/>
            <person name="Champion C."/>
            <person name="Hetherington A.J."/>
            <person name="Kelly S."/>
            <person name="Saint-Marcoux D."/>
            <person name="Proust H."/>
            <person name="Prescott H."/>
            <person name="Dolan L."/>
        </authorList>
    </citation>
    <scope>NUCLEOTIDE SEQUENCE [LARGE SCALE GENOMIC DNA]</scope>
    <source>
        <tissue evidence="2">Whole gametophyte</tissue>
    </source>
</reference>
<evidence type="ECO:0000313" key="3">
    <source>
        <dbReference type="Proteomes" id="UP000077202"/>
    </source>
</evidence>
<feature type="compositionally biased region" description="Basic residues" evidence="1">
    <location>
        <begin position="1"/>
        <end position="10"/>
    </location>
</feature>
<comment type="caution">
    <text evidence="2">The sequence shown here is derived from an EMBL/GenBank/DDBJ whole genome shotgun (WGS) entry which is preliminary data.</text>
</comment>
<evidence type="ECO:0000313" key="2">
    <source>
        <dbReference type="EMBL" id="OAE30984.1"/>
    </source>
</evidence>
<sequence>MAKKKKKSKVKLMVGSTPMDVMKEAGGMDSEAAPAAVHSGGDTMDTSEIVVTDAGPSRKLSMTAGLSGRCDNSPDSNPGTHNSLYWSEFAFVYSVLSVQRVIKKGPQKRKAAKLRKNKALEKAMSMVEKQEQRIMKQELKSYRVQTLKKMDSD</sequence>
<dbReference type="EMBL" id="LVLJ01001211">
    <property type="protein sequence ID" value="OAE30984.1"/>
    <property type="molecule type" value="Genomic_DNA"/>
</dbReference>
<evidence type="ECO:0000256" key="1">
    <source>
        <dbReference type="SAM" id="MobiDB-lite"/>
    </source>
</evidence>
<feature type="region of interest" description="Disordered" evidence="1">
    <location>
        <begin position="1"/>
        <end position="78"/>
    </location>
</feature>
<proteinExistence type="predicted"/>
<keyword evidence="3" id="KW-1185">Reference proteome</keyword>